<evidence type="ECO:0000256" key="4">
    <source>
        <dbReference type="ARBA" id="ARBA00050023"/>
    </source>
</evidence>
<dbReference type="Proteomes" id="UP001500503">
    <property type="component" value="Unassembled WGS sequence"/>
</dbReference>
<evidence type="ECO:0000256" key="2">
    <source>
        <dbReference type="ARBA" id="ARBA00033743"/>
    </source>
</evidence>
<dbReference type="InterPro" id="IPR007544">
    <property type="entry name" value="ENCAP"/>
</dbReference>
<protein>
    <recommendedName>
        <fullName evidence="4">Type 1 encapsulin shell protein</fullName>
    </recommendedName>
</protein>
<evidence type="ECO:0000313" key="5">
    <source>
        <dbReference type="EMBL" id="GAA4490048.1"/>
    </source>
</evidence>
<dbReference type="PIRSF" id="PIRSF019254">
    <property type="entry name" value="CFP29"/>
    <property type="match status" value="1"/>
</dbReference>
<dbReference type="NCBIfam" id="NF041155">
    <property type="entry name" value="encap_f1"/>
    <property type="match status" value="1"/>
</dbReference>
<keyword evidence="6" id="KW-1185">Reference proteome</keyword>
<accession>A0ABP8PR89</accession>
<evidence type="ECO:0000313" key="6">
    <source>
        <dbReference type="Proteomes" id="UP001500503"/>
    </source>
</evidence>
<comment type="subcellular location">
    <subcellularLocation>
        <location evidence="1">Encapsulin nanocompartment</location>
    </subcellularLocation>
</comment>
<dbReference type="EMBL" id="BAABHF010000016">
    <property type="protein sequence ID" value="GAA4490048.1"/>
    <property type="molecule type" value="Genomic_DNA"/>
</dbReference>
<dbReference type="Pfam" id="PF04454">
    <property type="entry name" value="Linocin_M18"/>
    <property type="match status" value="1"/>
</dbReference>
<sequence length="266" mass="28703">MNNLHRELAPISSAAWADLEEEARRTFERHVAARRIVDVPEPGGIELSAVATGHLDDVAAPAEGVIARTRRVQPIVELRVPFTVDRRQVDDVERGAKDADWQPVKDAARQIAFAEDRAVFEGYAAAGITGLRAGSSNPAITLPDDVRDYTDAVSHAVSTLRLAGVGGPYTLALSADAFTAVSETSDHGYPIHQHIARLLDGEIVWAPAIDGAFLLSTRGGDFELRIGQDVSIGYLSHDATSVELYFQESFTFLAYTSEAVVPLRGA</sequence>
<proteinExistence type="inferred from homology"/>
<comment type="similarity">
    <text evidence="2">Belongs to the encapsulin family. Family 1 subfamily.</text>
</comment>
<dbReference type="PANTHER" id="PTHR37165:SF1">
    <property type="entry name" value="TYPE 1 ENCAPSULIN SHELL PROTEIN"/>
    <property type="match status" value="1"/>
</dbReference>
<dbReference type="Gene3D" id="3.30.2400.30">
    <property type="match status" value="1"/>
</dbReference>
<keyword evidence="3" id="KW-1284">Encapsulin nanocompartment</keyword>
<dbReference type="InterPro" id="IPR051429">
    <property type="entry name" value="Encapsulin_nc"/>
</dbReference>
<dbReference type="RefSeq" id="WP_345461017.1">
    <property type="nucleotide sequence ID" value="NZ_BAABHF010000016.1"/>
</dbReference>
<evidence type="ECO:0000256" key="3">
    <source>
        <dbReference type="ARBA" id="ARBA00033787"/>
    </source>
</evidence>
<dbReference type="PANTHER" id="PTHR37165">
    <property type="entry name" value="PEPTIDASE U56 FAMILY"/>
    <property type="match status" value="1"/>
</dbReference>
<comment type="caution">
    <text evidence="5">The sequence shown here is derived from an EMBL/GenBank/DDBJ whole genome shotgun (WGS) entry which is preliminary data.</text>
</comment>
<evidence type="ECO:0000256" key="1">
    <source>
        <dbReference type="ARBA" id="ARBA00033738"/>
    </source>
</evidence>
<reference evidence="6" key="1">
    <citation type="journal article" date="2019" name="Int. J. Syst. Evol. Microbiol.">
        <title>The Global Catalogue of Microorganisms (GCM) 10K type strain sequencing project: providing services to taxonomists for standard genome sequencing and annotation.</title>
        <authorList>
            <consortium name="The Broad Institute Genomics Platform"/>
            <consortium name="The Broad Institute Genome Sequencing Center for Infectious Disease"/>
            <person name="Wu L."/>
            <person name="Ma J."/>
        </authorList>
    </citation>
    <scope>NUCLEOTIDE SEQUENCE [LARGE SCALE GENOMIC DNA]</scope>
    <source>
        <strain evidence="6">JCM 17933</strain>
    </source>
</reference>
<dbReference type="Gene3D" id="3.30.2320.10">
    <property type="entry name" value="hypothetical protein PF0899 domain"/>
    <property type="match status" value="1"/>
</dbReference>
<organism evidence="5 6">
    <name type="scientific">Actinoallomurus oryzae</name>
    <dbReference type="NCBI Taxonomy" id="502180"/>
    <lineage>
        <taxon>Bacteria</taxon>
        <taxon>Bacillati</taxon>
        <taxon>Actinomycetota</taxon>
        <taxon>Actinomycetes</taxon>
        <taxon>Streptosporangiales</taxon>
        <taxon>Thermomonosporaceae</taxon>
        <taxon>Actinoallomurus</taxon>
    </lineage>
</organism>
<name>A0ABP8PR89_9ACTN</name>
<gene>
    <name evidence="5" type="ORF">GCM10023191_021670</name>
</gene>